<reference evidence="15" key="3">
    <citation type="submission" date="2023-05" db="EMBL/GenBank/DDBJ databases">
        <authorList>
            <person name="Smith C.H."/>
        </authorList>
    </citation>
    <scope>NUCLEOTIDE SEQUENCE</scope>
    <source>
        <strain evidence="15">CHS0354</strain>
        <tissue evidence="15">Mantle</tissue>
    </source>
</reference>
<feature type="coiled-coil region" evidence="13">
    <location>
        <begin position="939"/>
        <end position="1009"/>
    </location>
</feature>
<dbReference type="Pfam" id="PF12799">
    <property type="entry name" value="LRR_4"/>
    <property type="match status" value="1"/>
</dbReference>
<evidence type="ECO:0000256" key="1">
    <source>
        <dbReference type="ARBA" id="ARBA00004114"/>
    </source>
</evidence>
<organism evidence="15 16">
    <name type="scientific">Potamilus streckersoni</name>
    <dbReference type="NCBI Taxonomy" id="2493646"/>
    <lineage>
        <taxon>Eukaryota</taxon>
        <taxon>Metazoa</taxon>
        <taxon>Spiralia</taxon>
        <taxon>Lophotrochozoa</taxon>
        <taxon>Mollusca</taxon>
        <taxon>Bivalvia</taxon>
        <taxon>Autobranchia</taxon>
        <taxon>Heteroconchia</taxon>
        <taxon>Palaeoheterodonta</taxon>
        <taxon>Unionida</taxon>
        <taxon>Unionoidea</taxon>
        <taxon>Unionidae</taxon>
        <taxon>Ambleminae</taxon>
        <taxon>Lampsilini</taxon>
        <taxon>Potamilus</taxon>
    </lineage>
</organism>
<dbReference type="PROSITE" id="PS51450">
    <property type="entry name" value="LRR"/>
    <property type="match status" value="3"/>
</dbReference>
<dbReference type="InterPro" id="IPR032675">
    <property type="entry name" value="LRR_dom_sf"/>
</dbReference>
<feature type="compositionally biased region" description="Polar residues" evidence="14">
    <location>
        <begin position="242"/>
        <end position="263"/>
    </location>
</feature>
<comment type="similarity">
    <text evidence="11">Belongs to the LRRCC1 family.</text>
</comment>
<name>A0AAE0T5E3_9BIVA</name>
<comment type="caution">
    <text evidence="15">The sequence shown here is derived from an EMBL/GenBank/DDBJ whole genome shotgun (WGS) entry which is preliminary data.</text>
</comment>
<evidence type="ECO:0000256" key="13">
    <source>
        <dbReference type="SAM" id="Coils"/>
    </source>
</evidence>
<dbReference type="InterPro" id="IPR025875">
    <property type="entry name" value="Leu-rich_rpt_4"/>
</dbReference>
<keyword evidence="7 13" id="KW-0175">Coiled coil</keyword>
<evidence type="ECO:0000256" key="8">
    <source>
        <dbReference type="ARBA" id="ARBA00023212"/>
    </source>
</evidence>
<proteinExistence type="inferred from homology"/>
<dbReference type="FunFam" id="3.80.10.10:FF:000148">
    <property type="entry name" value="Leucine rich repeat and coiled-coil centrosomal protein 1"/>
    <property type="match status" value="1"/>
</dbReference>
<feature type="compositionally biased region" description="Basic and acidic residues" evidence="14">
    <location>
        <begin position="268"/>
        <end position="281"/>
    </location>
</feature>
<feature type="coiled-coil region" evidence="13">
    <location>
        <begin position="667"/>
        <end position="884"/>
    </location>
</feature>
<reference evidence="15" key="1">
    <citation type="journal article" date="2021" name="Genome Biol. Evol.">
        <title>A High-Quality Reference Genome for a Parasitic Bivalve with Doubly Uniparental Inheritance (Bivalvia: Unionida).</title>
        <authorList>
            <person name="Smith C.H."/>
        </authorList>
    </citation>
    <scope>NUCLEOTIDE SEQUENCE</scope>
    <source>
        <strain evidence="15">CHS0354</strain>
    </source>
</reference>
<keyword evidence="2" id="KW-0963">Cytoplasm</keyword>
<feature type="region of interest" description="Disordered" evidence="14">
    <location>
        <begin position="293"/>
        <end position="391"/>
    </location>
</feature>
<comment type="subcellular location">
    <subcellularLocation>
        <location evidence="1">Cytoplasm</location>
        <location evidence="1">Cytoskeleton</location>
        <location evidence="1">Microtubule organizing center</location>
        <location evidence="1">Centrosome</location>
        <location evidence="1">Centriole</location>
    </subcellularLocation>
</comment>
<dbReference type="EMBL" id="JAEAOA010002358">
    <property type="protein sequence ID" value="KAK3603813.1"/>
    <property type="molecule type" value="Genomic_DNA"/>
</dbReference>
<evidence type="ECO:0000256" key="10">
    <source>
        <dbReference type="ARBA" id="ARBA00054059"/>
    </source>
</evidence>
<sequence length="1011" mass="116263">MDEIDLDSNELCLIDSGIQSMKNVPLRSHLQVVNLHSNYITKIENLSHLRLLKHLDLSSNHIVHIENLDGLISLRTLNLSCNLISRVEGLSNLRSLVKVNFSYNQIEDLTGFKDLAGPEFKLSTLDLHGNKLASSSHVIQCLGLCDNLRELVLTQDGSANPLCHKPGYQREIISALQQLQYLDGVDRSGRLAVASEVLADIPGLDDFMDYLLSSSETPEKDKPERDTPRIAQALQMFRLRQMKSSESQSSVPGTDTESSPSSNKQKKEKQTAHSDHSNRLEKLEEQISNLLGAKRIEEKESTSMAGVGSSSTTINTEPQLHKYKQEARRDMDKTDESEGESESRPQIIKKSKKSRIPGYRKMTAASRARKEASSVKGQDVESGNQTLGEDQRMRNDIQSTYVQIMQELEQERERRWKAEQAAKRLATCIQEMHSKTKEERDMKETAVEAITKLKQALSTEREAKLRLLDDTEKLKEQLQKALHDLSLAKETEEVQKKSLRLMEEMAAKNEREKLEQQTHQHKKVQNAQMHAAALGREVELMRNNVETQKGQIQQLQALLVNREQEHREDLQKRYTLDSKELQEVIHTEVKRIEKEHNQELKVQQAKVDELSKRYSELEDEFRMALQIEANRFKELQVAFETISEDNASNKQALLVAHQKDEQSSAMLSELSALVKEQKGRIAELSKAKLEQSIEHRDRIQTLEAHVEEARKRMVQLELLKKENSKLAAEVQAQESVIAGLRAERKLWGQELAKQGSSLSQDRGRLEAQIETAKSELVMVRKQLEKETDALKIKTKILEDQTETIRKLKEGLVERDEEIKKTRQESLKIQQSLEDQLAEERGANQESQENLERLRERKQELKQQVTELEKELEESRKAHTILNNKWKEKSNLIGQLELQVREMKDNWEAKDKKLTSERDKALAAANIAIERLRTADDAFRNQLDQKVQAFQEEIARLEQEKNMEIEQANQRVLTVEEEMRELLQENQASKRAMEEKIKRLTHVLGDLQSDLF</sequence>
<reference evidence="15" key="2">
    <citation type="journal article" date="2021" name="Genome Biol. Evol.">
        <title>Developing a high-quality reference genome for a parasitic bivalve with doubly uniparental inheritance (Bivalvia: Unionida).</title>
        <authorList>
            <person name="Smith C.H."/>
        </authorList>
    </citation>
    <scope>NUCLEOTIDE SEQUENCE</scope>
    <source>
        <strain evidence="15">CHS0354</strain>
        <tissue evidence="15">Mantle</tissue>
    </source>
</reference>
<keyword evidence="4" id="KW-0132">Cell division</keyword>
<evidence type="ECO:0000256" key="2">
    <source>
        <dbReference type="ARBA" id="ARBA00022490"/>
    </source>
</evidence>
<keyword evidence="16" id="KW-1185">Reference proteome</keyword>
<evidence type="ECO:0000313" key="16">
    <source>
        <dbReference type="Proteomes" id="UP001195483"/>
    </source>
</evidence>
<evidence type="ECO:0000256" key="11">
    <source>
        <dbReference type="ARBA" id="ARBA00061329"/>
    </source>
</evidence>
<dbReference type="GO" id="GO:0005737">
    <property type="term" value="C:cytoplasm"/>
    <property type="evidence" value="ECO:0007669"/>
    <property type="project" value="TreeGrafter"/>
</dbReference>
<dbReference type="AlphaFoldDB" id="A0AAE0T5E3"/>
<dbReference type="SMART" id="SM00365">
    <property type="entry name" value="LRR_SD22"/>
    <property type="match status" value="3"/>
</dbReference>
<dbReference type="Proteomes" id="UP001195483">
    <property type="component" value="Unassembled WGS sequence"/>
</dbReference>
<evidence type="ECO:0000256" key="12">
    <source>
        <dbReference type="ARBA" id="ARBA00067351"/>
    </source>
</evidence>
<evidence type="ECO:0000256" key="14">
    <source>
        <dbReference type="SAM" id="MobiDB-lite"/>
    </source>
</evidence>
<evidence type="ECO:0000256" key="4">
    <source>
        <dbReference type="ARBA" id="ARBA00022618"/>
    </source>
</evidence>
<evidence type="ECO:0000256" key="9">
    <source>
        <dbReference type="ARBA" id="ARBA00023306"/>
    </source>
</evidence>
<keyword evidence="8" id="KW-0206">Cytoskeleton</keyword>
<dbReference type="SUPFAM" id="SSF52075">
    <property type="entry name" value="Outer arm dynein light chain 1"/>
    <property type="match status" value="1"/>
</dbReference>
<dbReference type="InterPro" id="IPR001611">
    <property type="entry name" value="Leu-rich_rpt"/>
</dbReference>
<accession>A0AAE0T5E3</accession>
<keyword evidence="5" id="KW-0677">Repeat</keyword>
<feature type="coiled-coil region" evidence="13">
    <location>
        <begin position="461"/>
        <end position="565"/>
    </location>
</feature>
<evidence type="ECO:0000256" key="3">
    <source>
        <dbReference type="ARBA" id="ARBA00022614"/>
    </source>
</evidence>
<feature type="compositionally biased region" description="Polar residues" evidence="14">
    <location>
        <begin position="302"/>
        <end position="318"/>
    </location>
</feature>
<feature type="coiled-coil region" evidence="13">
    <location>
        <begin position="593"/>
        <end position="627"/>
    </location>
</feature>
<evidence type="ECO:0000256" key="5">
    <source>
        <dbReference type="ARBA" id="ARBA00022737"/>
    </source>
</evidence>
<feature type="compositionally biased region" description="Basic and acidic residues" evidence="14">
    <location>
        <begin position="319"/>
        <end position="336"/>
    </location>
</feature>
<evidence type="ECO:0000313" key="15">
    <source>
        <dbReference type="EMBL" id="KAK3603813.1"/>
    </source>
</evidence>
<dbReference type="GO" id="GO:0051301">
    <property type="term" value="P:cell division"/>
    <property type="evidence" value="ECO:0007669"/>
    <property type="project" value="UniProtKB-KW"/>
</dbReference>
<gene>
    <name evidence="15" type="ORF">CHS0354_042814</name>
</gene>
<keyword evidence="6" id="KW-0498">Mitosis</keyword>
<evidence type="ECO:0000256" key="6">
    <source>
        <dbReference type="ARBA" id="ARBA00022776"/>
    </source>
</evidence>
<comment type="function">
    <text evidence="10">Required for the organization of the mitotic spindle. Maintains the structural integrity of centrosomes during mitosis.</text>
</comment>
<dbReference type="PANTHER" id="PTHR15454">
    <property type="entry name" value="NISCHARIN RELATED"/>
    <property type="match status" value="1"/>
</dbReference>
<evidence type="ECO:0000256" key="7">
    <source>
        <dbReference type="ARBA" id="ARBA00023054"/>
    </source>
</evidence>
<protein>
    <recommendedName>
        <fullName evidence="12">Leucine-rich repeat and coiled-coil domain-containing protein 1</fullName>
    </recommendedName>
</protein>
<feature type="region of interest" description="Disordered" evidence="14">
    <location>
        <begin position="241"/>
        <end position="281"/>
    </location>
</feature>
<keyword evidence="3" id="KW-0433">Leucine-rich repeat</keyword>
<dbReference type="PANTHER" id="PTHR15454:SF34">
    <property type="entry name" value="LEUCINE-RICH REPEAT AND COILED-COIL DOMAIN-CONTAINING PROTEIN 1"/>
    <property type="match status" value="1"/>
</dbReference>
<keyword evidence="9" id="KW-0131">Cell cycle</keyword>
<dbReference type="Gene3D" id="3.80.10.10">
    <property type="entry name" value="Ribonuclease Inhibitor"/>
    <property type="match status" value="2"/>
</dbReference>
<dbReference type="GO" id="GO:0005814">
    <property type="term" value="C:centriole"/>
    <property type="evidence" value="ECO:0007669"/>
    <property type="project" value="UniProtKB-SubCell"/>
</dbReference>